<name>A0A343THZ2_9EURY</name>
<dbReference type="AlphaFoldDB" id="A0A343THZ2"/>
<dbReference type="InterPro" id="IPR011059">
    <property type="entry name" value="Metal-dep_hydrolase_composite"/>
</dbReference>
<dbReference type="PANTHER" id="PTHR43794">
    <property type="entry name" value="AMINOHYDROLASE SSNA-RELATED"/>
    <property type="match status" value="1"/>
</dbReference>
<proteinExistence type="predicted"/>
<protein>
    <submittedName>
        <fullName evidence="3">5-methylthioadenosine/S-adenosylhomocysteine deaminase</fullName>
        <ecNumber evidence="3">3.5.4.28</ecNumber>
        <ecNumber evidence="3">3.5.4.31</ecNumber>
    </submittedName>
</protein>
<dbReference type="PANTHER" id="PTHR43794:SF11">
    <property type="entry name" value="AMIDOHYDROLASE-RELATED DOMAIN-CONTAINING PROTEIN"/>
    <property type="match status" value="1"/>
</dbReference>
<evidence type="ECO:0000256" key="1">
    <source>
        <dbReference type="ARBA" id="ARBA00022801"/>
    </source>
</evidence>
<accession>A0A343THZ2</accession>
<dbReference type="SUPFAM" id="SSF51338">
    <property type="entry name" value="Composite domain of metallo-dependent hydrolases"/>
    <property type="match status" value="1"/>
</dbReference>
<dbReference type="InterPro" id="IPR050287">
    <property type="entry name" value="MTA/SAH_deaminase"/>
</dbReference>
<feature type="domain" description="Amidohydrolase-related" evidence="2">
    <location>
        <begin position="70"/>
        <end position="450"/>
    </location>
</feature>
<dbReference type="EMBL" id="CP025066">
    <property type="protein sequence ID" value="AUX08714.1"/>
    <property type="molecule type" value="Genomic_DNA"/>
</dbReference>
<dbReference type="InterPro" id="IPR006680">
    <property type="entry name" value="Amidohydro-rel"/>
</dbReference>
<dbReference type="Proteomes" id="UP000263012">
    <property type="component" value="Chromosome"/>
</dbReference>
<keyword evidence="4" id="KW-1185">Reference proteome</keyword>
<evidence type="ECO:0000259" key="2">
    <source>
        <dbReference type="Pfam" id="PF01979"/>
    </source>
</evidence>
<dbReference type="GO" id="GO:0050270">
    <property type="term" value="F:S-adenosylhomocysteine deaminase activity"/>
    <property type="evidence" value="ECO:0007669"/>
    <property type="project" value="UniProtKB-EC"/>
</dbReference>
<dbReference type="Pfam" id="PF01979">
    <property type="entry name" value="Amidohydro_1"/>
    <property type="match status" value="1"/>
</dbReference>
<dbReference type="InterPro" id="IPR032466">
    <property type="entry name" value="Metal_Hydrolase"/>
</dbReference>
<reference evidence="4" key="1">
    <citation type="submission" date="2017-11" db="EMBL/GenBank/DDBJ databases">
        <title>Phenotypic and genomic properties of facultatively anaerobic sulfur-reducing natronoarchaea from hypersaline soda lakes.</title>
        <authorList>
            <person name="Sorokin D.Y."/>
            <person name="Kublanov I.V."/>
            <person name="Roman P."/>
            <person name="Sinninghe Damste J.S."/>
            <person name="Golyshin P.N."/>
            <person name="Rojo D."/>
            <person name="Ciordia S."/>
            <person name="Mena M.D.C."/>
            <person name="Ferrer M."/>
            <person name="Messina E."/>
            <person name="Smedile F."/>
            <person name="La Spada G."/>
            <person name="La Cono V."/>
            <person name="Yakimov M.M."/>
        </authorList>
    </citation>
    <scope>NUCLEOTIDE SEQUENCE [LARGE SCALE GENOMIC DNA]</scope>
    <source>
        <strain evidence="4">AArc-Sl</strain>
    </source>
</reference>
<dbReference type="SUPFAM" id="SSF51556">
    <property type="entry name" value="Metallo-dependent hydrolases"/>
    <property type="match status" value="1"/>
</dbReference>
<keyword evidence="1 3" id="KW-0378">Hydrolase</keyword>
<evidence type="ECO:0000313" key="3">
    <source>
        <dbReference type="EMBL" id="AUX08714.1"/>
    </source>
</evidence>
<dbReference type="KEGG" id="hdf:AArcSl_1079"/>
<gene>
    <name evidence="3" type="primary">mtaD</name>
    <name evidence="3" type="ORF">AArcSl_1079</name>
</gene>
<organism evidence="3 4">
    <name type="scientific">Halalkaliarchaeum desulfuricum</name>
    <dbReference type="NCBI Taxonomy" id="2055893"/>
    <lineage>
        <taxon>Archaea</taxon>
        <taxon>Methanobacteriati</taxon>
        <taxon>Methanobacteriota</taxon>
        <taxon>Stenosarchaea group</taxon>
        <taxon>Halobacteria</taxon>
        <taxon>Halobacteriales</taxon>
        <taxon>Haloferacaceae</taxon>
        <taxon>Halalkaliarchaeum</taxon>
    </lineage>
</organism>
<dbReference type="Gene3D" id="2.30.40.10">
    <property type="entry name" value="Urease, subunit C, domain 1"/>
    <property type="match status" value="1"/>
</dbReference>
<dbReference type="GO" id="GO:0090614">
    <property type="term" value="F:5'-methylthioadenosine deaminase activity"/>
    <property type="evidence" value="ECO:0007669"/>
    <property type="project" value="UniProtKB-EC"/>
</dbReference>
<evidence type="ECO:0000313" key="4">
    <source>
        <dbReference type="Proteomes" id="UP000263012"/>
    </source>
</evidence>
<dbReference type="EC" id="3.5.4.31" evidence="3"/>
<dbReference type="EC" id="3.5.4.28" evidence="3"/>
<sequence length="502" mass="53315">MDMDTLIENALLVTMDPESRGATGELGIVEDGAVGIADGQIEYVGPAADVDEAIARPRAGAVVDAEGDLACPGLVNAHAHTRHTIVRGAAQDLPEIEWMNRGLGPISAHATREDGVIGAKLGVLEALASGTTTVCEYARRVGELVEEVYEPFSVRCVATETINEVPDDRADLGPEELYPFDRGNGEAGLERAEALFDEYEDETASLVEPAYGPQALDMVSLRLLEEIERRADEHGRRIHIHVAQGEREAIQIRERYGEDGPNPIPGAGEEPTTVSVLDAADLLSDRLIAAHLHGATPDERARLADAGVSMVGCPSSIAAIDGIVPPIVEYREHGGTVGIGTDQAPGPGGHNAVRELRTAALLSKTDRGDPTAMPAWETLEVATVGGARALGIDDVVGTLTEGKRADVAVFDFESPWTAPTVDEPFHTAIPNLVYGGTGVEATDVFVDGRRLLRDGEVAIEGFDAGELIAEANRRAERIFSNAEEDWRDAGSKLVTDVDAGRL</sequence>
<dbReference type="Gene3D" id="3.20.20.140">
    <property type="entry name" value="Metal-dependent hydrolases"/>
    <property type="match status" value="1"/>
</dbReference>